<organism evidence="2 3">
    <name type="scientific">Ascobolus immersus RN42</name>
    <dbReference type="NCBI Taxonomy" id="1160509"/>
    <lineage>
        <taxon>Eukaryota</taxon>
        <taxon>Fungi</taxon>
        <taxon>Dikarya</taxon>
        <taxon>Ascomycota</taxon>
        <taxon>Pezizomycotina</taxon>
        <taxon>Pezizomycetes</taxon>
        <taxon>Pezizales</taxon>
        <taxon>Ascobolaceae</taxon>
        <taxon>Ascobolus</taxon>
    </lineage>
</organism>
<protein>
    <submittedName>
        <fullName evidence="2">Ran-binding-domain-containing protein</fullName>
    </submittedName>
</protein>
<proteinExistence type="predicted"/>
<feature type="region of interest" description="Disordered" evidence="1">
    <location>
        <begin position="531"/>
        <end position="772"/>
    </location>
</feature>
<accession>A0A3N4IEE2</accession>
<feature type="region of interest" description="Disordered" evidence="1">
    <location>
        <begin position="397"/>
        <end position="439"/>
    </location>
</feature>
<feature type="compositionally biased region" description="Basic and acidic residues" evidence="1">
    <location>
        <begin position="642"/>
        <end position="657"/>
    </location>
</feature>
<dbReference type="InterPro" id="IPR008812">
    <property type="entry name" value="Ran_GTP-bd-rel"/>
</dbReference>
<dbReference type="Proteomes" id="UP000275078">
    <property type="component" value="Unassembled WGS sequence"/>
</dbReference>
<gene>
    <name evidence="2" type="ORF">BJ508DRAFT_412869</name>
</gene>
<evidence type="ECO:0000313" key="2">
    <source>
        <dbReference type="EMBL" id="RPA84149.1"/>
    </source>
</evidence>
<feature type="compositionally biased region" description="Polar residues" evidence="1">
    <location>
        <begin position="720"/>
        <end position="730"/>
    </location>
</feature>
<dbReference type="GO" id="GO:0030695">
    <property type="term" value="F:GTPase regulator activity"/>
    <property type="evidence" value="ECO:0007669"/>
    <property type="project" value="TreeGrafter"/>
</dbReference>
<dbReference type="OrthoDB" id="512915at2759"/>
<sequence length="772" mass="85883">MEELLSKVANQSITFAIRSGIGVVSGFAMQKGATYIRTLKGKDKEELRRLHERLEAKIKIITPAIDLVELIAARGNTALESAVSLTKSIRLDIQNMGIRFANAMELRRKPTHEDSKDVERLIKDMLRRLEDAVPLINLALNTSGVELSTGLPEGVSPSRLLQASQFVAQGDKAYVSSGCKQAQIGTTFNVTMYMKFHGYSHRDETLGTGVPTWQEVISKCRLKLERVPLTKYLYGDQLGEAQEVDAMRNHNRAEEYCYELVIIEDLDDGRVHDEDDLKRQGLGGSYEGVKKAGLRARIPIHQIGKLFYTHAGKLLGIDEASSPVLLINRQTKALPPRRLETRIDNAFDYDSTDDEDGEPLEEPVATETIFPEHFDLPRHLDQDWLAFEIYQEPIADDTSDFGLDDDENSLDAYDDPTDPLSPAFSPSASPRNSLSNYNTPNIDASAVSLATHSMPSNAGPSNPDFSNLNVQSHLSLLEMQLRLLNLQTHAQKSHLAVHDEMLNLFLTNQSSAIIEENPVSRDTEREMARQRLGFDPFSSSPIRAGTRKHGPRTPTKTRFPTSPMTARGGTLPPSTPAEADLGLPILEATPPMRRHPPSQPPSQPSSSFRRSSPPIVYREPRTREESRDRQSMQRMNSGGTHSRAESQDRRFAKEQGQERPSVNRYNSDGARSRAESQDRRLADQMSRGISLEEKRRSGHGTRDGYVNIGSGRMTPISPRDSVSSTSTISNRGGPAHRESISSTGSFKRNSGGWKEPTPDDQLRMEAIGRSGR</sequence>
<dbReference type="GO" id="GO:0005737">
    <property type="term" value="C:cytoplasm"/>
    <property type="evidence" value="ECO:0007669"/>
    <property type="project" value="TreeGrafter"/>
</dbReference>
<dbReference type="PANTHER" id="PTHR31010:SF2">
    <property type="entry name" value="RAN-SPECIFIC GTPASE-ACTIVATING PROTEIN 30"/>
    <property type="match status" value="1"/>
</dbReference>
<feature type="compositionally biased region" description="Low complexity" evidence="1">
    <location>
        <begin position="420"/>
        <end position="430"/>
    </location>
</feature>
<dbReference type="GO" id="GO:0005634">
    <property type="term" value="C:nucleus"/>
    <property type="evidence" value="ECO:0007669"/>
    <property type="project" value="TreeGrafter"/>
</dbReference>
<dbReference type="PANTHER" id="PTHR31010">
    <property type="entry name" value="RAN-SPECIFIC GTPASE-ACTIVATING PROTEIN 30-RELATED"/>
    <property type="match status" value="1"/>
</dbReference>
<keyword evidence="3" id="KW-1185">Reference proteome</keyword>
<evidence type="ECO:0000256" key="1">
    <source>
        <dbReference type="SAM" id="MobiDB-lite"/>
    </source>
</evidence>
<dbReference type="Pfam" id="PF05508">
    <property type="entry name" value="Ran-binding"/>
    <property type="match status" value="1"/>
</dbReference>
<feature type="compositionally biased region" description="Basic and acidic residues" evidence="1">
    <location>
        <begin position="618"/>
        <end position="631"/>
    </location>
</feature>
<name>A0A3N4IEE2_ASCIM</name>
<evidence type="ECO:0000313" key="3">
    <source>
        <dbReference type="Proteomes" id="UP000275078"/>
    </source>
</evidence>
<dbReference type="EMBL" id="ML119660">
    <property type="protein sequence ID" value="RPA84149.1"/>
    <property type="molecule type" value="Genomic_DNA"/>
</dbReference>
<feature type="compositionally biased region" description="Low complexity" evidence="1">
    <location>
        <begin position="604"/>
        <end position="614"/>
    </location>
</feature>
<feature type="compositionally biased region" description="Acidic residues" evidence="1">
    <location>
        <begin position="397"/>
        <end position="417"/>
    </location>
</feature>
<feature type="compositionally biased region" description="Polar residues" evidence="1">
    <location>
        <begin position="554"/>
        <end position="564"/>
    </location>
</feature>
<dbReference type="AlphaFoldDB" id="A0A3N4IEE2"/>
<feature type="compositionally biased region" description="Basic and acidic residues" evidence="1">
    <location>
        <begin position="670"/>
        <end position="682"/>
    </location>
</feature>
<reference evidence="2 3" key="1">
    <citation type="journal article" date="2018" name="Nat. Ecol. Evol.">
        <title>Pezizomycetes genomes reveal the molecular basis of ectomycorrhizal truffle lifestyle.</title>
        <authorList>
            <person name="Murat C."/>
            <person name="Payen T."/>
            <person name="Noel B."/>
            <person name="Kuo A."/>
            <person name="Morin E."/>
            <person name="Chen J."/>
            <person name="Kohler A."/>
            <person name="Krizsan K."/>
            <person name="Balestrini R."/>
            <person name="Da Silva C."/>
            <person name="Montanini B."/>
            <person name="Hainaut M."/>
            <person name="Levati E."/>
            <person name="Barry K.W."/>
            <person name="Belfiori B."/>
            <person name="Cichocki N."/>
            <person name="Clum A."/>
            <person name="Dockter R.B."/>
            <person name="Fauchery L."/>
            <person name="Guy J."/>
            <person name="Iotti M."/>
            <person name="Le Tacon F."/>
            <person name="Lindquist E.A."/>
            <person name="Lipzen A."/>
            <person name="Malagnac F."/>
            <person name="Mello A."/>
            <person name="Molinier V."/>
            <person name="Miyauchi S."/>
            <person name="Poulain J."/>
            <person name="Riccioni C."/>
            <person name="Rubini A."/>
            <person name="Sitrit Y."/>
            <person name="Splivallo R."/>
            <person name="Traeger S."/>
            <person name="Wang M."/>
            <person name="Zifcakova L."/>
            <person name="Wipf D."/>
            <person name="Zambonelli A."/>
            <person name="Paolocci F."/>
            <person name="Nowrousian M."/>
            <person name="Ottonello S."/>
            <person name="Baldrian P."/>
            <person name="Spatafora J.W."/>
            <person name="Henrissat B."/>
            <person name="Nagy L.G."/>
            <person name="Aury J.M."/>
            <person name="Wincker P."/>
            <person name="Grigoriev I.V."/>
            <person name="Bonfante P."/>
            <person name="Martin F.M."/>
        </authorList>
    </citation>
    <scope>NUCLEOTIDE SEQUENCE [LARGE SCALE GENOMIC DNA]</scope>
    <source>
        <strain evidence="2 3">RN42</strain>
    </source>
</reference>